<evidence type="ECO:0000313" key="1">
    <source>
        <dbReference type="EMBL" id="GFR43249.1"/>
    </source>
</evidence>
<reference evidence="1 2" key="1">
    <citation type="journal article" date="2021" name="Sci. Rep.">
        <title>Genome sequencing of the multicellular alga Astrephomene provides insights into convergent evolution of germ-soma differentiation.</title>
        <authorList>
            <person name="Yamashita S."/>
            <person name="Yamamoto K."/>
            <person name="Matsuzaki R."/>
            <person name="Suzuki S."/>
            <person name="Yamaguchi H."/>
            <person name="Hirooka S."/>
            <person name="Minakuchi Y."/>
            <person name="Miyagishima S."/>
            <person name="Kawachi M."/>
            <person name="Toyoda A."/>
            <person name="Nozaki H."/>
        </authorList>
    </citation>
    <scope>NUCLEOTIDE SEQUENCE [LARGE SCALE GENOMIC DNA]</scope>
    <source>
        <strain evidence="1 2">NIES-4017</strain>
    </source>
</reference>
<dbReference type="EMBL" id="BMAR01000005">
    <property type="protein sequence ID" value="GFR43249.1"/>
    <property type="molecule type" value="Genomic_DNA"/>
</dbReference>
<protein>
    <submittedName>
        <fullName evidence="1">Uncharacterized protein</fullName>
    </submittedName>
</protein>
<proteinExistence type="predicted"/>
<accession>A0AAD3HJ47</accession>
<organism evidence="1 2">
    <name type="scientific">Astrephomene gubernaculifera</name>
    <dbReference type="NCBI Taxonomy" id="47775"/>
    <lineage>
        <taxon>Eukaryota</taxon>
        <taxon>Viridiplantae</taxon>
        <taxon>Chlorophyta</taxon>
        <taxon>core chlorophytes</taxon>
        <taxon>Chlorophyceae</taxon>
        <taxon>CS clade</taxon>
        <taxon>Chlamydomonadales</taxon>
        <taxon>Astrephomenaceae</taxon>
        <taxon>Astrephomene</taxon>
    </lineage>
</organism>
<gene>
    <name evidence="1" type="ORF">Agub_g4310</name>
</gene>
<dbReference type="PANTHER" id="PTHR35498">
    <property type="entry name" value="PROTEIN LOW PSII ACCUMULATION 1, CHLOROPLASTIC"/>
    <property type="match status" value="1"/>
</dbReference>
<dbReference type="PANTHER" id="PTHR35498:SF1">
    <property type="entry name" value="LOW PSII ACCUMULATION-LIKE PROTEIN"/>
    <property type="match status" value="1"/>
</dbReference>
<dbReference type="Proteomes" id="UP001054857">
    <property type="component" value="Unassembled WGS sequence"/>
</dbReference>
<name>A0AAD3HJ47_9CHLO</name>
<sequence>MLYPCVVTRRSFVLLECATACSSLRTAFRAESAGAPAEAAAQASSAEAAEVAELPPLGAADQRWRAEPVRLAEWRGWFSQQLSFSAKAKPENGLFVGLRLDGRVRSSGSGAPPWGRYALELAPLEGEGEWGD</sequence>
<comment type="caution">
    <text evidence="1">The sequence shown here is derived from an EMBL/GenBank/DDBJ whole genome shotgun (WGS) entry which is preliminary data.</text>
</comment>
<keyword evidence="2" id="KW-1185">Reference proteome</keyword>
<evidence type="ECO:0000313" key="2">
    <source>
        <dbReference type="Proteomes" id="UP001054857"/>
    </source>
</evidence>
<dbReference type="AlphaFoldDB" id="A0AAD3HJ47"/>